<dbReference type="EMBL" id="AHEN01000051">
    <property type="protein sequence ID" value="EJQ92943.1"/>
    <property type="molecule type" value="Genomic_DNA"/>
</dbReference>
<dbReference type="Proteomes" id="UP000006997">
    <property type="component" value="Unassembled WGS sequence"/>
</dbReference>
<keyword evidence="2" id="KW-0472">Membrane</keyword>
<gene>
    <name evidence="3" type="ORF">II3_05397</name>
</gene>
<keyword evidence="2" id="KW-1133">Transmembrane helix</keyword>
<comment type="caution">
    <text evidence="3">The sequence shown here is derived from an EMBL/GenBank/DDBJ whole genome shotgun (WGS) entry which is preliminary data.</text>
</comment>
<feature type="transmembrane region" description="Helical" evidence="2">
    <location>
        <begin position="21"/>
        <end position="38"/>
    </location>
</feature>
<dbReference type="RefSeq" id="WP_002162100.1">
    <property type="nucleotide sequence ID" value="NZ_JH792115.1"/>
</dbReference>
<accession>J8BGA9</accession>
<dbReference type="AlphaFoldDB" id="J8BGA9"/>
<feature type="compositionally biased region" description="Acidic residues" evidence="1">
    <location>
        <begin position="84"/>
        <end position="96"/>
    </location>
</feature>
<reference evidence="3 4" key="1">
    <citation type="submission" date="2012-04" db="EMBL/GenBank/DDBJ databases">
        <title>The Genome Sequence of Bacillus cereus MC67.</title>
        <authorList>
            <consortium name="The Broad Institute Genome Sequencing Platform"/>
            <consortium name="The Broad Institute Genome Sequencing Center for Infectious Disease"/>
            <person name="Feldgarden M."/>
            <person name="Van der Auwera G.A."/>
            <person name="Mahillon J."/>
            <person name="Duprez V."/>
            <person name="Timmery S."/>
            <person name="Mattelet C."/>
            <person name="Dierick K."/>
            <person name="Sun M."/>
            <person name="Yu Z."/>
            <person name="Zhu L."/>
            <person name="Hu X."/>
            <person name="Shank E.B."/>
            <person name="Swiecicka I."/>
            <person name="Hansen B.M."/>
            <person name="Andrup L."/>
            <person name="Young S.K."/>
            <person name="Zeng Q."/>
            <person name="Gargeya S."/>
            <person name="Fitzgerald M."/>
            <person name="Haas B."/>
            <person name="Abouelleil A."/>
            <person name="Alvarado L."/>
            <person name="Arachchi H.M."/>
            <person name="Berlin A."/>
            <person name="Chapman S.B."/>
            <person name="Goldberg J."/>
            <person name="Griggs A."/>
            <person name="Gujja S."/>
            <person name="Hansen M."/>
            <person name="Howarth C."/>
            <person name="Imamovic A."/>
            <person name="Larimer J."/>
            <person name="McCowen C."/>
            <person name="Montmayeur A."/>
            <person name="Murphy C."/>
            <person name="Neiman D."/>
            <person name="Pearson M."/>
            <person name="Priest M."/>
            <person name="Roberts A."/>
            <person name="Saif S."/>
            <person name="Shea T."/>
            <person name="Sisk P."/>
            <person name="Sykes S."/>
            <person name="Wortman J."/>
            <person name="Nusbaum C."/>
            <person name="Birren B."/>
        </authorList>
    </citation>
    <scope>NUCLEOTIDE SEQUENCE [LARGE SCALE GENOMIC DNA]</scope>
    <source>
        <strain evidence="3 4">MC67</strain>
    </source>
</reference>
<keyword evidence="2" id="KW-0812">Transmembrane</keyword>
<feature type="region of interest" description="Disordered" evidence="1">
    <location>
        <begin position="66"/>
        <end position="100"/>
    </location>
</feature>
<evidence type="ECO:0000313" key="4">
    <source>
        <dbReference type="Proteomes" id="UP000006997"/>
    </source>
</evidence>
<feature type="compositionally biased region" description="Basic and acidic residues" evidence="1">
    <location>
        <begin position="66"/>
        <end position="77"/>
    </location>
</feature>
<dbReference type="PATRIC" id="fig|1053219.3.peg.5528"/>
<proteinExistence type="predicted"/>
<organism evidence="3 4">
    <name type="scientific">Bacillus cereus MC67</name>
    <dbReference type="NCBI Taxonomy" id="1053219"/>
    <lineage>
        <taxon>Bacteria</taxon>
        <taxon>Bacillati</taxon>
        <taxon>Bacillota</taxon>
        <taxon>Bacilli</taxon>
        <taxon>Bacillales</taxon>
        <taxon>Bacillaceae</taxon>
        <taxon>Bacillus</taxon>
        <taxon>Bacillus cereus group</taxon>
    </lineage>
</organism>
<evidence type="ECO:0000256" key="2">
    <source>
        <dbReference type="SAM" id="Phobius"/>
    </source>
</evidence>
<protein>
    <submittedName>
        <fullName evidence="3">Uncharacterized protein</fullName>
    </submittedName>
</protein>
<evidence type="ECO:0000256" key="1">
    <source>
        <dbReference type="SAM" id="MobiDB-lite"/>
    </source>
</evidence>
<evidence type="ECO:0000313" key="3">
    <source>
        <dbReference type="EMBL" id="EJQ92943.1"/>
    </source>
</evidence>
<dbReference type="HOGENOM" id="CLU_106590_0_0_9"/>
<sequence length="165" mass="19099">MKTDKIASVETKKKMPLGRKVAVGAIGVLFSMNIIQNLDRNNIKEEIKEWEDKWEIAEELYQEVHDENESLKSELKALKTSNEPELEEEESEEGEQVDERLEKLKESQYKAREQKAHKGLNAIGSESAQAEYKKLIKPKLERWASEDLLSFAQEGASFHEIFEYV</sequence>
<name>J8BGA9_BACCE</name>